<feature type="signal peptide" evidence="4">
    <location>
        <begin position="1"/>
        <end position="28"/>
    </location>
</feature>
<gene>
    <name evidence="6" type="ORF">AW08_02743</name>
</gene>
<dbReference type="InterPro" id="IPR058649">
    <property type="entry name" value="CzcB_C"/>
</dbReference>
<evidence type="ECO:0000313" key="7">
    <source>
        <dbReference type="Proteomes" id="UP000020218"/>
    </source>
</evidence>
<dbReference type="InterPro" id="IPR051909">
    <property type="entry name" value="MFP_Cation_Efflux"/>
</dbReference>
<evidence type="ECO:0000256" key="4">
    <source>
        <dbReference type="SAM" id="SignalP"/>
    </source>
</evidence>
<dbReference type="PANTHER" id="PTHR30097:SF4">
    <property type="entry name" value="SLR6042 PROTEIN"/>
    <property type="match status" value="1"/>
</dbReference>
<dbReference type="EMBL" id="JFAX01000017">
    <property type="protein sequence ID" value="EXI66004.1"/>
    <property type="molecule type" value="Genomic_DNA"/>
</dbReference>
<proteinExistence type="predicted"/>
<feature type="domain" description="CzcB-like C-terminal circularly permuted SH3-like" evidence="5">
    <location>
        <begin position="320"/>
        <end position="372"/>
    </location>
</feature>
<keyword evidence="4" id="KW-0732">Signal</keyword>
<feature type="region of interest" description="Disordered" evidence="3">
    <location>
        <begin position="32"/>
        <end position="57"/>
    </location>
</feature>
<comment type="caution">
    <text evidence="6">The sequence shown here is derived from an EMBL/GenBank/DDBJ whole genome shotgun (WGS) entry which is preliminary data.</text>
</comment>
<dbReference type="Gene3D" id="2.40.50.100">
    <property type="match status" value="1"/>
</dbReference>
<dbReference type="GO" id="GO:0015679">
    <property type="term" value="P:plasma membrane copper ion transport"/>
    <property type="evidence" value="ECO:0007669"/>
    <property type="project" value="TreeGrafter"/>
</dbReference>
<protein>
    <submittedName>
        <fullName evidence="6">Multidrug efflux system subunit MdtA</fullName>
    </submittedName>
</protein>
<dbReference type="PANTHER" id="PTHR30097">
    <property type="entry name" value="CATION EFFLUX SYSTEM PROTEIN CUSB"/>
    <property type="match status" value="1"/>
</dbReference>
<dbReference type="PATRIC" id="fig|1454001.3.peg.2802"/>
<dbReference type="STRING" id="1454001.AW08_02743"/>
<keyword evidence="7" id="KW-1185">Reference proteome</keyword>
<feature type="coiled-coil region" evidence="2">
    <location>
        <begin position="148"/>
        <end position="190"/>
    </location>
</feature>
<evidence type="ECO:0000256" key="2">
    <source>
        <dbReference type="SAM" id="Coils"/>
    </source>
</evidence>
<evidence type="ECO:0000256" key="3">
    <source>
        <dbReference type="SAM" id="MobiDB-lite"/>
    </source>
</evidence>
<feature type="chain" id="PRO_5001461336" evidence="4">
    <location>
        <begin position="29"/>
        <end position="379"/>
    </location>
</feature>
<dbReference type="AlphaFoldDB" id="A0A011PID4"/>
<dbReference type="GO" id="GO:0060003">
    <property type="term" value="P:copper ion export"/>
    <property type="evidence" value="ECO:0007669"/>
    <property type="project" value="TreeGrafter"/>
</dbReference>
<evidence type="ECO:0000256" key="1">
    <source>
        <dbReference type="ARBA" id="ARBA00022448"/>
    </source>
</evidence>
<dbReference type="Gene3D" id="2.40.420.20">
    <property type="match status" value="1"/>
</dbReference>
<keyword evidence="2" id="KW-0175">Coiled coil</keyword>
<dbReference type="Gene3D" id="1.10.287.470">
    <property type="entry name" value="Helix hairpin bin"/>
    <property type="match status" value="1"/>
</dbReference>
<name>A0A011PID4_9PROT</name>
<dbReference type="Proteomes" id="UP000020218">
    <property type="component" value="Unassembled WGS sequence"/>
</dbReference>
<dbReference type="SUPFAM" id="SSF111369">
    <property type="entry name" value="HlyD-like secretion proteins"/>
    <property type="match status" value="1"/>
</dbReference>
<reference evidence="6" key="1">
    <citation type="submission" date="2014-02" db="EMBL/GenBank/DDBJ databases">
        <title>Expanding our view of genomic diversity in Candidatus Accumulibacter clades.</title>
        <authorList>
            <person name="Skennerton C.T."/>
            <person name="Barr J.J."/>
            <person name="Slater F.R."/>
            <person name="Bond P.L."/>
            <person name="Tyson G.W."/>
        </authorList>
    </citation>
    <scope>NUCLEOTIDE SEQUENCE [LARGE SCALE GENOMIC DNA]</scope>
</reference>
<keyword evidence="1" id="KW-0813">Transport</keyword>
<dbReference type="Pfam" id="PF25975">
    <property type="entry name" value="CzcB_C"/>
    <property type="match status" value="1"/>
</dbReference>
<accession>A0A011PID4</accession>
<evidence type="ECO:0000313" key="6">
    <source>
        <dbReference type="EMBL" id="EXI66004.1"/>
    </source>
</evidence>
<sequence length="379" mass="39263">MNAPTLLQRMLQPLLIATSLAASLVASAGLAHEGHDHGDEPAPALTRGDGPQRLADGSVFLPKTTQRQLALRTQLSATGAHPVTVELAGKVVLDPASGGRVQAMNTGRVEAPAGGIPALGKAVKKGELLARVHPAVSPLELGGQRAQAAELRAALGVAEKRLARLRELEATVARKDVDAAEADVRSLRERLAAIAGSLAQPEDLRAPVAGIVASASVVAGQVVEARELLFEIIDPANLRVEALAYDPRLAAEIAGAYGSAGPGQEVLLSFVGAGRSLREQAIPLLFRVDGGTATLALNQPLRVIAQTRSPLQGVPLPAAAVVKNAANQEIVWVKTSAERFAPRPVRTQPLDGARVAVVDGLEAGVRVVVQGAALLNQVR</sequence>
<dbReference type="GO" id="GO:0030313">
    <property type="term" value="C:cell envelope"/>
    <property type="evidence" value="ECO:0007669"/>
    <property type="project" value="TreeGrafter"/>
</dbReference>
<evidence type="ECO:0000259" key="5">
    <source>
        <dbReference type="Pfam" id="PF25975"/>
    </source>
</evidence>
<organism evidence="6 7">
    <name type="scientific">Candidatus Accumulibacter adjunctus</name>
    <dbReference type="NCBI Taxonomy" id="1454001"/>
    <lineage>
        <taxon>Bacteria</taxon>
        <taxon>Pseudomonadati</taxon>
        <taxon>Pseudomonadota</taxon>
        <taxon>Betaproteobacteria</taxon>
        <taxon>Candidatus Accumulibacter</taxon>
    </lineage>
</organism>